<reference evidence="3 4" key="1">
    <citation type="journal article" date="2015" name="Nature">
        <title>rRNA introns, odd ribosomes, and small enigmatic genomes across a large radiation of phyla.</title>
        <authorList>
            <person name="Brown C.T."/>
            <person name="Hug L.A."/>
            <person name="Thomas B.C."/>
            <person name="Sharon I."/>
            <person name="Castelle C.J."/>
            <person name="Singh A."/>
            <person name="Wilkins M.J."/>
            <person name="Williams K.H."/>
            <person name="Banfield J.F."/>
        </authorList>
    </citation>
    <scope>NUCLEOTIDE SEQUENCE [LARGE SCALE GENOMIC DNA]</scope>
</reference>
<feature type="region of interest" description="Disordered" evidence="1">
    <location>
        <begin position="203"/>
        <end position="295"/>
    </location>
</feature>
<feature type="domain" description="LTD" evidence="2">
    <location>
        <begin position="29"/>
        <end position="150"/>
    </location>
</feature>
<gene>
    <name evidence="3" type="ORF">UT10_C0010G0005</name>
</gene>
<evidence type="ECO:0000256" key="1">
    <source>
        <dbReference type="SAM" id="MobiDB-lite"/>
    </source>
</evidence>
<organism evidence="3 4">
    <name type="scientific">Candidatus Woesebacteria bacterium GW2011_GWB1_38_8b</name>
    <dbReference type="NCBI Taxonomy" id="1618571"/>
    <lineage>
        <taxon>Bacteria</taxon>
        <taxon>Candidatus Woeseibacteriota</taxon>
    </lineage>
</organism>
<dbReference type="Proteomes" id="UP000033944">
    <property type="component" value="Unassembled WGS sequence"/>
</dbReference>
<comment type="caution">
    <text evidence="3">The sequence shown here is derived from an EMBL/GenBank/DDBJ whole genome shotgun (WGS) entry which is preliminary data.</text>
</comment>
<dbReference type="InterPro" id="IPR036415">
    <property type="entry name" value="Lamin_tail_dom_sf"/>
</dbReference>
<dbReference type="EMBL" id="LBVN01000010">
    <property type="protein sequence ID" value="KKQ87130.1"/>
    <property type="molecule type" value="Genomic_DNA"/>
</dbReference>
<evidence type="ECO:0000313" key="3">
    <source>
        <dbReference type="EMBL" id="KKQ87130.1"/>
    </source>
</evidence>
<dbReference type="SUPFAM" id="SSF74853">
    <property type="entry name" value="Lamin A/C globular tail domain"/>
    <property type="match status" value="1"/>
</dbReference>
<evidence type="ECO:0000313" key="4">
    <source>
        <dbReference type="Proteomes" id="UP000033944"/>
    </source>
</evidence>
<dbReference type="PATRIC" id="fig|1618571.3.peg.459"/>
<protein>
    <submittedName>
        <fullName evidence="3">Collagen adhesion protein</fullName>
    </submittedName>
</protein>
<name>A0A0G0LGU0_9BACT</name>
<sequence>MKNFFKHGYWVLGFLVLVSLPLLCVKIAKSQTATNLVISEVQIAGVGTGNSGQDFIEIYNPTSQEINLDGLRLAKRTSTAVATASASIVAFNSDEKVAPYSYFLWCNGSLADALNCDKSTGAIVSNNNTIAILNGALIDGIVLDAVTFGSPDFPFGEGTFLTAPEPGTSVERKAKGTSTAESMMDSLLDGLLGNGYDSGSNASDFIVRDSPQPQNSASASETLAEATPTVTETLTPTPSETATPTPTVTETITPTPSETATPTPTQTESPTPTPSETVTPTPSETIMPTPTVTPIPTSTPVEEVVATFNFPSRNVVCKIIYKPYKVLFLSGVMPTFSCSKVSEPSTSN</sequence>
<dbReference type="Pfam" id="PF00932">
    <property type="entry name" value="LTD"/>
    <property type="match status" value="1"/>
</dbReference>
<feature type="compositionally biased region" description="Low complexity" evidence="1">
    <location>
        <begin position="216"/>
        <end position="295"/>
    </location>
</feature>
<proteinExistence type="predicted"/>
<evidence type="ECO:0000259" key="2">
    <source>
        <dbReference type="PROSITE" id="PS51841"/>
    </source>
</evidence>
<dbReference type="PROSITE" id="PS51841">
    <property type="entry name" value="LTD"/>
    <property type="match status" value="1"/>
</dbReference>
<dbReference type="InterPro" id="IPR001322">
    <property type="entry name" value="Lamin_tail_dom"/>
</dbReference>
<accession>A0A0G0LGU0</accession>
<dbReference type="AlphaFoldDB" id="A0A0G0LGU0"/>